<protein>
    <submittedName>
        <fullName evidence="2">Uncharacterized protein</fullName>
    </submittedName>
</protein>
<dbReference type="Proteomes" id="UP000231896">
    <property type="component" value="Chromosome"/>
</dbReference>
<name>A0A2K8NWH2_9MOLU</name>
<accession>A0A2K8NWH2</accession>
<dbReference type="EMBL" id="CP024964">
    <property type="protein sequence ID" value="ATZ18117.1"/>
    <property type="molecule type" value="Genomic_DNA"/>
</dbReference>
<evidence type="ECO:0000313" key="3">
    <source>
        <dbReference type="Proteomes" id="UP000231896"/>
    </source>
</evidence>
<keyword evidence="3" id="KW-1185">Reference proteome</keyword>
<sequence>MKIVKNDKFKLSIILLLILLSTTLMIIFKILNNIYIGNDEWKAKIGIVLESYVVDNWFVNLKNFFIG</sequence>
<dbReference type="AlphaFoldDB" id="A0A2K8NWH2"/>
<dbReference type="RefSeq" id="WP_028124506.1">
    <property type="nucleotide sequence ID" value="NZ_CP024964.1"/>
</dbReference>
<dbReference type="KEGG" id="eml:EMELA_v1c05950"/>
<gene>
    <name evidence="2" type="ORF">EMELA_v1c05950</name>
</gene>
<keyword evidence="1" id="KW-0472">Membrane</keyword>
<proteinExistence type="predicted"/>
<reference evidence="2 3" key="1">
    <citation type="submission" date="2017-11" db="EMBL/GenBank/DDBJ databases">
        <title>Genome sequence of Entomoplasma melaleucae M1 (ATCC 49191).</title>
        <authorList>
            <person name="Lo W.-S."/>
            <person name="Gasparich G.E."/>
            <person name="Kuo C.-H."/>
        </authorList>
    </citation>
    <scope>NUCLEOTIDE SEQUENCE [LARGE SCALE GENOMIC DNA]</scope>
    <source>
        <strain evidence="2 3">M1</strain>
    </source>
</reference>
<evidence type="ECO:0000313" key="2">
    <source>
        <dbReference type="EMBL" id="ATZ18117.1"/>
    </source>
</evidence>
<dbReference type="STRING" id="1408435.GCA_000685885_01310"/>
<keyword evidence="1" id="KW-1133">Transmembrane helix</keyword>
<keyword evidence="1" id="KW-0812">Transmembrane</keyword>
<dbReference type="OrthoDB" id="392039at2"/>
<evidence type="ECO:0000256" key="1">
    <source>
        <dbReference type="SAM" id="Phobius"/>
    </source>
</evidence>
<feature type="transmembrane region" description="Helical" evidence="1">
    <location>
        <begin position="12"/>
        <end position="31"/>
    </location>
</feature>
<organism evidence="2 3">
    <name type="scientific">Mesoplasma melaleucae</name>
    <dbReference type="NCBI Taxonomy" id="81459"/>
    <lineage>
        <taxon>Bacteria</taxon>
        <taxon>Bacillati</taxon>
        <taxon>Mycoplasmatota</taxon>
        <taxon>Mollicutes</taxon>
        <taxon>Entomoplasmatales</taxon>
        <taxon>Entomoplasmataceae</taxon>
        <taxon>Mesoplasma</taxon>
    </lineage>
</organism>